<comment type="caution">
    <text evidence="1">The sequence shown here is derived from an EMBL/GenBank/DDBJ whole genome shotgun (WGS) entry which is preliminary data.</text>
</comment>
<accession>A0ABD2WKT5</accession>
<evidence type="ECO:0000313" key="1">
    <source>
        <dbReference type="EMBL" id="KAL3393628.1"/>
    </source>
</evidence>
<organism evidence="1 2">
    <name type="scientific">Trichogramma kaykai</name>
    <dbReference type="NCBI Taxonomy" id="54128"/>
    <lineage>
        <taxon>Eukaryota</taxon>
        <taxon>Metazoa</taxon>
        <taxon>Ecdysozoa</taxon>
        <taxon>Arthropoda</taxon>
        <taxon>Hexapoda</taxon>
        <taxon>Insecta</taxon>
        <taxon>Pterygota</taxon>
        <taxon>Neoptera</taxon>
        <taxon>Endopterygota</taxon>
        <taxon>Hymenoptera</taxon>
        <taxon>Apocrita</taxon>
        <taxon>Proctotrupomorpha</taxon>
        <taxon>Chalcidoidea</taxon>
        <taxon>Trichogrammatidae</taxon>
        <taxon>Trichogramma</taxon>
    </lineage>
</organism>
<gene>
    <name evidence="1" type="ORF">TKK_011901</name>
</gene>
<evidence type="ECO:0000313" key="2">
    <source>
        <dbReference type="Proteomes" id="UP001627154"/>
    </source>
</evidence>
<name>A0ABD2WKT5_9HYME</name>
<sequence length="180" mass="20219">MVIIVRRVYQLDPAIDGTVQKMSNNETLAWNSPPAWFVEYTKKFEEHTNKFEGHAEGVIELRGVIETEFAVLNERITIIESRLDAQEDVSESNTAEIADLRKICNAVNDRLERGLEAFGSASAWAPPVDECEVLVTGIPQAVQLSEEQILDKIFVALGLISFSRFVTYIRPWIQRGPPGS</sequence>
<evidence type="ECO:0008006" key="3">
    <source>
        <dbReference type="Google" id="ProtNLM"/>
    </source>
</evidence>
<reference evidence="1 2" key="1">
    <citation type="journal article" date="2024" name="bioRxiv">
        <title>A reference genome for Trichogramma kaykai: A tiny desert-dwelling parasitoid wasp with competing sex-ratio distorters.</title>
        <authorList>
            <person name="Culotta J."/>
            <person name="Lindsey A.R."/>
        </authorList>
    </citation>
    <scope>NUCLEOTIDE SEQUENCE [LARGE SCALE GENOMIC DNA]</scope>
    <source>
        <strain evidence="1 2">KSX58</strain>
    </source>
</reference>
<dbReference type="EMBL" id="JBJJXI010000096">
    <property type="protein sequence ID" value="KAL3393628.1"/>
    <property type="molecule type" value="Genomic_DNA"/>
</dbReference>
<dbReference type="AlphaFoldDB" id="A0ABD2WKT5"/>
<proteinExistence type="predicted"/>
<dbReference type="Proteomes" id="UP001627154">
    <property type="component" value="Unassembled WGS sequence"/>
</dbReference>
<keyword evidence="2" id="KW-1185">Reference proteome</keyword>
<protein>
    <recommendedName>
        <fullName evidence="3">RRM domain-containing protein</fullName>
    </recommendedName>
</protein>